<dbReference type="AlphaFoldDB" id="A0A1Y3EMT3"/>
<protein>
    <submittedName>
        <fullName evidence="1">Uncharacterized protein</fullName>
    </submittedName>
</protein>
<evidence type="ECO:0000313" key="2">
    <source>
        <dbReference type="Proteomes" id="UP000243006"/>
    </source>
</evidence>
<accession>A0A1Y3EMT3</accession>
<name>A0A1Y3EMT3_9BILA</name>
<dbReference type="Proteomes" id="UP000243006">
    <property type="component" value="Unassembled WGS sequence"/>
</dbReference>
<gene>
    <name evidence="1" type="ORF">D917_07691</name>
</gene>
<organism evidence="1 2">
    <name type="scientific">Trichinella nativa</name>
    <dbReference type="NCBI Taxonomy" id="6335"/>
    <lineage>
        <taxon>Eukaryota</taxon>
        <taxon>Metazoa</taxon>
        <taxon>Ecdysozoa</taxon>
        <taxon>Nematoda</taxon>
        <taxon>Enoplea</taxon>
        <taxon>Dorylaimia</taxon>
        <taxon>Trichinellida</taxon>
        <taxon>Trichinellidae</taxon>
        <taxon>Trichinella</taxon>
    </lineage>
</organism>
<dbReference type="EMBL" id="LVZM01006732">
    <property type="protein sequence ID" value="OUC46474.1"/>
    <property type="molecule type" value="Genomic_DNA"/>
</dbReference>
<proteinExistence type="predicted"/>
<sequence length="166" mass="18874">MHHVQQLHPVFHVARVNGEHAGCMVENVPPHISCCMYSSSLLFTKIKPCLPDEEAELFQWNSSSQEIADISKCRISNPWIYYQSLAVVDARVQRKQIRKWSGDAHQLPNWKVRSRIGVGVTRKKSKWIRFTEHSGKVANCLSSSPLLDSCNVRKILSIVCNLATHP</sequence>
<comment type="caution">
    <text evidence="1">The sequence shown here is derived from an EMBL/GenBank/DDBJ whole genome shotgun (WGS) entry which is preliminary data.</text>
</comment>
<reference evidence="1 2" key="1">
    <citation type="submission" date="2015-04" db="EMBL/GenBank/DDBJ databases">
        <title>Draft genome of the roundworm Trichinella nativa.</title>
        <authorList>
            <person name="Mitreva M."/>
        </authorList>
    </citation>
    <scope>NUCLEOTIDE SEQUENCE [LARGE SCALE GENOMIC DNA]</scope>
    <source>
        <strain evidence="1 2">ISS45</strain>
    </source>
</reference>
<evidence type="ECO:0000313" key="1">
    <source>
        <dbReference type="EMBL" id="OUC46474.1"/>
    </source>
</evidence>